<gene>
    <name evidence="2" type="ORF">H0H26_13225</name>
</gene>
<accession>A0A7U2SG74</accession>
<dbReference type="RefSeq" id="WP_081090732.1">
    <property type="nucleotide sequence ID" value="NZ_CP010275.2"/>
</dbReference>
<feature type="domain" description="Outer membrane protein beta-barrel" evidence="1">
    <location>
        <begin position="17"/>
        <end position="195"/>
    </location>
</feature>
<evidence type="ECO:0000259" key="1">
    <source>
        <dbReference type="Pfam" id="PF13568"/>
    </source>
</evidence>
<dbReference type="EMBL" id="CP059075">
    <property type="protein sequence ID" value="QRE03820.1"/>
    <property type="molecule type" value="Genomic_DNA"/>
</dbReference>
<evidence type="ECO:0000313" key="2">
    <source>
        <dbReference type="EMBL" id="QRE03820.1"/>
    </source>
</evidence>
<dbReference type="AlphaFoldDB" id="A0A7U2SG74"/>
<proteinExistence type="predicted"/>
<reference evidence="2 3" key="1">
    <citation type="submission" date="2020-07" db="EMBL/GenBank/DDBJ databases">
        <title>Genomic characterization of Flavobacterium psychrophilum strains.</title>
        <authorList>
            <person name="Castillo D."/>
            <person name="Jorgensen J."/>
            <person name="Middelboe M."/>
        </authorList>
    </citation>
    <scope>NUCLEOTIDE SEQUENCE [LARGE SCALE GENOMIC DNA]</scope>
    <source>
        <strain evidence="2 3">FPS-R7</strain>
    </source>
</reference>
<dbReference type="InterPro" id="IPR025665">
    <property type="entry name" value="Beta-barrel_OMP_2"/>
</dbReference>
<dbReference type="Proteomes" id="UP000596329">
    <property type="component" value="Chromosome"/>
</dbReference>
<organism evidence="2 3">
    <name type="scientific">Flavobacterium psychrophilum</name>
    <dbReference type="NCBI Taxonomy" id="96345"/>
    <lineage>
        <taxon>Bacteria</taxon>
        <taxon>Pseudomonadati</taxon>
        <taxon>Bacteroidota</taxon>
        <taxon>Flavobacteriia</taxon>
        <taxon>Flavobacteriales</taxon>
        <taxon>Flavobacteriaceae</taxon>
        <taxon>Flavobacterium</taxon>
    </lineage>
</organism>
<dbReference type="Pfam" id="PF13568">
    <property type="entry name" value="OMP_b-brl_2"/>
    <property type="match status" value="1"/>
</dbReference>
<evidence type="ECO:0000313" key="3">
    <source>
        <dbReference type="Proteomes" id="UP000596329"/>
    </source>
</evidence>
<protein>
    <submittedName>
        <fullName evidence="2">PorT family protein</fullName>
    </submittedName>
</protein>
<sequence>MKKVLLFLCLIMIHSSFSQDRIYIAAELEGGFLITHYKSQSPSLSSIVNEEEKNHNIKISASVILEWDNKMSFEAGIAQNMRQWNILGKKPNSTLEVKQTQYYPSVFVGGYYDIPFNASNTNLRFYIGSKLSADFLNYNSLNKTDGTDLDNVNSVTEESNKFAFNVIPEIGIKGRFKNGNIWLFGIKYCHPLSKNILNGYIKHNLNKVTQEQIDYHSTGQIFALSFKYGFSI</sequence>
<name>A0A7U2SG74_FLAPS</name>